<name>A0ACB5R7N2_9CLOT</name>
<dbReference type="EMBL" id="BROD01000001">
    <property type="protein sequence ID" value="GKX65042.1"/>
    <property type="molecule type" value="Genomic_DNA"/>
</dbReference>
<evidence type="ECO:0000313" key="2">
    <source>
        <dbReference type="Proteomes" id="UP001058074"/>
    </source>
</evidence>
<evidence type="ECO:0000313" key="1">
    <source>
        <dbReference type="EMBL" id="GKX65042.1"/>
    </source>
</evidence>
<organism evidence="1 2">
    <name type="scientific">Inconstantimicrobium mannanitabidum</name>
    <dbReference type="NCBI Taxonomy" id="1604901"/>
    <lineage>
        <taxon>Bacteria</taxon>
        <taxon>Bacillati</taxon>
        <taxon>Bacillota</taxon>
        <taxon>Clostridia</taxon>
        <taxon>Eubacteriales</taxon>
        <taxon>Clostridiaceae</taxon>
        <taxon>Inconstantimicrobium</taxon>
    </lineage>
</organism>
<dbReference type="Proteomes" id="UP001058074">
    <property type="component" value="Unassembled WGS sequence"/>
</dbReference>
<reference evidence="1" key="1">
    <citation type="journal article" date="2025" name="Int. J. Syst. Evol. Microbiol.">
        <title>Inconstantimicrobium mannanitabidum sp. nov., a novel member of the family Clostridiaceae isolated from anoxic soil under the treatment of reductive soil disinfestation.</title>
        <authorList>
            <person name="Ueki A."/>
            <person name="Tonouchi A."/>
            <person name="Honma S."/>
            <person name="Kaku N."/>
            <person name="Ueki K."/>
        </authorList>
    </citation>
    <scope>NUCLEOTIDE SEQUENCE</scope>
    <source>
        <strain evidence="1">TW13</strain>
    </source>
</reference>
<protein>
    <submittedName>
        <fullName evidence="1">Multidrug ABC transporter ATP-binding protein</fullName>
    </submittedName>
</protein>
<keyword evidence="1" id="KW-0067">ATP-binding</keyword>
<keyword evidence="1" id="KW-0547">Nucleotide-binding</keyword>
<keyword evidence="2" id="KW-1185">Reference proteome</keyword>
<sequence>MRKAKKEKQEQASQGKNLRKPKNVKKTIKYLWKYISRNKIALILAFAMVLVNIVTSLASLSYLQPIIDNFLQPVGGNLSISARFAGLLHGVIVLGSIFLIGVVAAYLQSRLMVIVAQHTITDIRNDLFSHLQQLSVRYFDSNTHGELMSRFTNDVDTLYDATQNGIVTLFSSAITLTGIFSLMIYRNWLLTLVVVVIAPLIAISASKLMKVSSKYFVAQQKNLGAVNGYVEEIMTGQKVVKVFCYEETAEKEFDKLNNALCEAATTAQGYAGMMMPLSKNINYLTYALVAAIGGVLSVFGHISVGGLVVFLQLTQQIGRPINEASNQYNSLVSAIAGAERIFEVMEEKVEEKDPEDAWELIKNNTGEFFWKLPSKDGNTEKLIPVKGDVRFNNVTFGYNDNKTILKDISLYAKPGQKIAFVGSTGAGKTTVINLLTRFYEINEGSVTVDGIDLKHIKKDSLRNAISIVLQDTHLFTGTVRENIRYGRINATDEEIEEAAKLASAHSFIKRLPHGYDTIIEGDGANLSQGQRQLLNIARAAVADAPILILDEATSSVDTRTELHIEHGLDRLMKDRTTFVIAHRLSTVRNSNAIMVMDQGEIIERGTHDELLDLKGRYYQLYTGAIELD</sequence>
<comment type="caution">
    <text evidence="1">The sequence shown here is derived from an EMBL/GenBank/DDBJ whole genome shotgun (WGS) entry which is preliminary data.</text>
</comment>
<gene>
    <name evidence="1" type="ORF">rsdtw13_03000</name>
</gene>
<proteinExistence type="predicted"/>
<accession>A0ACB5R7N2</accession>